<dbReference type="Pfam" id="PF02597">
    <property type="entry name" value="ThiS"/>
    <property type="match status" value="1"/>
</dbReference>
<gene>
    <name evidence="1" type="primary">cysO</name>
    <name evidence="1" type="ORF">ENSA5_69760</name>
</gene>
<organism evidence="1 2">
    <name type="scientific">Enhygromyxa salina</name>
    <dbReference type="NCBI Taxonomy" id="215803"/>
    <lineage>
        <taxon>Bacteria</taxon>
        <taxon>Pseudomonadati</taxon>
        <taxon>Myxococcota</taxon>
        <taxon>Polyangia</taxon>
        <taxon>Nannocystales</taxon>
        <taxon>Nannocystaceae</taxon>
        <taxon>Enhygromyxa</taxon>
    </lineage>
</organism>
<proteinExistence type="predicted"/>
<dbReference type="Proteomes" id="UP000237968">
    <property type="component" value="Unassembled WGS sequence"/>
</dbReference>
<dbReference type="SUPFAM" id="SSF54285">
    <property type="entry name" value="MoaD/ThiS"/>
    <property type="match status" value="1"/>
</dbReference>
<keyword evidence="2" id="KW-1185">Reference proteome</keyword>
<dbReference type="InterPro" id="IPR003749">
    <property type="entry name" value="ThiS/MoaD-like"/>
</dbReference>
<comment type="caution">
    <text evidence="1">The sequence shown here is derived from an EMBL/GenBank/DDBJ whole genome shotgun (WGS) entry which is preliminary data.</text>
</comment>
<protein>
    <submittedName>
        <fullName evidence="1">Sulfur carrier protein CysO</fullName>
    </submittedName>
</protein>
<dbReference type="EMBL" id="PVNK01000310">
    <property type="protein sequence ID" value="PRP89939.1"/>
    <property type="molecule type" value="Genomic_DNA"/>
</dbReference>
<evidence type="ECO:0000313" key="2">
    <source>
        <dbReference type="Proteomes" id="UP000237968"/>
    </source>
</evidence>
<dbReference type="PANTHER" id="PTHR38031">
    <property type="entry name" value="SULFUR CARRIER PROTEIN SLR0821-RELATED"/>
    <property type="match status" value="1"/>
</dbReference>
<accession>A0A2S9XAR6</accession>
<dbReference type="InterPro" id="IPR052045">
    <property type="entry name" value="Sulfur_Carrier/Prot_Modifier"/>
</dbReference>
<dbReference type="AlphaFoldDB" id="A0A2S9XAR6"/>
<dbReference type="Gene3D" id="3.10.20.30">
    <property type="match status" value="1"/>
</dbReference>
<dbReference type="CDD" id="cd17074">
    <property type="entry name" value="Ubl_CysO_like"/>
    <property type="match status" value="1"/>
</dbReference>
<dbReference type="PANTHER" id="PTHR38031:SF1">
    <property type="entry name" value="SULFUR CARRIER PROTEIN CYSO"/>
    <property type="match status" value="1"/>
</dbReference>
<dbReference type="OrthoDB" id="9156098at2"/>
<name>A0A2S9XAR6_9BACT</name>
<reference evidence="1 2" key="1">
    <citation type="submission" date="2018-03" db="EMBL/GenBank/DDBJ databases">
        <title>Draft Genome Sequences of the Obligatory Marine Myxobacteria Enhygromyxa salina SWB005.</title>
        <authorList>
            <person name="Poehlein A."/>
            <person name="Moghaddam J.A."/>
            <person name="Harms H."/>
            <person name="Alanjari M."/>
            <person name="Koenig G.M."/>
            <person name="Daniel R."/>
            <person name="Schaeberle T.F."/>
        </authorList>
    </citation>
    <scope>NUCLEOTIDE SEQUENCE [LARGE SCALE GENOMIC DNA]</scope>
    <source>
        <strain evidence="1 2">SWB005</strain>
    </source>
</reference>
<sequence length="92" mass="10128">MATVRIPTPLRKYTEGKDEVAVSGQNIRELLDNLDGTYAGIGERIRDDKGAVRRFVNIFVADEDIRFLDGLETPVKDADEISIIPAIAGGLR</sequence>
<evidence type="ECO:0000313" key="1">
    <source>
        <dbReference type="EMBL" id="PRP89939.1"/>
    </source>
</evidence>
<dbReference type="InterPro" id="IPR016155">
    <property type="entry name" value="Mopterin_synth/thiamin_S_b"/>
</dbReference>
<dbReference type="RefSeq" id="WP_106396090.1">
    <property type="nucleotide sequence ID" value="NZ_PVNK01000310.1"/>
</dbReference>
<dbReference type="InterPro" id="IPR012675">
    <property type="entry name" value="Beta-grasp_dom_sf"/>
</dbReference>